<dbReference type="GO" id="GO:0000160">
    <property type="term" value="P:phosphorelay signal transduction system"/>
    <property type="evidence" value="ECO:0007669"/>
    <property type="project" value="UniProtKB-KW"/>
</dbReference>
<name>A0A239K1R2_9BURK</name>
<evidence type="ECO:0000256" key="1">
    <source>
        <dbReference type="ARBA" id="ARBA00023012"/>
    </source>
</evidence>
<evidence type="ECO:0000313" key="4">
    <source>
        <dbReference type="Proteomes" id="UP000198284"/>
    </source>
</evidence>
<dbReference type="Proteomes" id="UP000198284">
    <property type="component" value="Unassembled WGS sequence"/>
</dbReference>
<keyword evidence="1" id="KW-0902">Two-component regulatory system</keyword>
<keyword evidence="4" id="KW-1185">Reference proteome</keyword>
<sequence>MIESGSGAVQEKLEALRRRYHAGLPGRLAQIKAAAERCQAMQPEDVETLHRLLHSLAGSAGVYGMPELGAEARRLEVVLKQVKPGGHAAIPPALREEIASFVVRWSSDRP</sequence>
<dbReference type="InterPro" id="IPR036641">
    <property type="entry name" value="HPT_dom_sf"/>
</dbReference>
<accession>A0A239K1R2</accession>
<gene>
    <name evidence="3" type="ORF">SAMN06265795_11447</name>
</gene>
<dbReference type="Gene3D" id="1.20.120.160">
    <property type="entry name" value="HPT domain"/>
    <property type="match status" value="1"/>
</dbReference>
<proteinExistence type="predicted"/>
<dbReference type="EMBL" id="FZOT01000014">
    <property type="protein sequence ID" value="SNT10984.1"/>
    <property type="molecule type" value="Genomic_DNA"/>
</dbReference>
<dbReference type="SUPFAM" id="SSF47226">
    <property type="entry name" value="Histidine-containing phosphotransfer domain, HPT domain"/>
    <property type="match status" value="1"/>
</dbReference>
<protein>
    <submittedName>
        <fullName evidence="3">Hpt domain-containing protein</fullName>
    </submittedName>
</protein>
<feature type="domain" description="HPt" evidence="2">
    <location>
        <begin position="20"/>
        <end position="97"/>
    </location>
</feature>
<dbReference type="AlphaFoldDB" id="A0A239K1R2"/>
<organism evidence="3 4">
    <name type="scientific">Noviherbaspirillum humi</name>
    <dbReference type="NCBI Taxonomy" id="1688639"/>
    <lineage>
        <taxon>Bacteria</taxon>
        <taxon>Pseudomonadati</taxon>
        <taxon>Pseudomonadota</taxon>
        <taxon>Betaproteobacteria</taxon>
        <taxon>Burkholderiales</taxon>
        <taxon>Oxalobacteraceae</taxon>
        <taxon>Noviherbaspirillum</taxon>
    </lineage>
</organism>
<dbReference type="CDD" id="cd00088">
    <property type="entry name" value="HPT"/>
    <property type="match status" value="1"/>
</dbReference>
<dbReference type="Pfam" id="PF01627">
    <property type="entry name" value="Hpt"/>
    <property type="match status" value="1"/>
</dbReference>
<evidence type="ECO:0000313" key="3">
    <source>
        <dbReference type="EMBL" id="SNT10984.1"/>
    </source>
</evidence>
<dbReference type="InterPro" id="IPR008207">
    <property type="entry name" value="Sig_transdc_His_kin_Hpt_dom"/>
</dbReference>
<reference evidence="3 4" key="1">
    <citation type="submission" date="2017-06" db="EMBL/GenBank/DDBJ databases">
        <authorList>
            <person name="Kim H.J."/>
            <person name="Triplett B.A."/>
        </authorList>
    </citation>
    <scope>NUCLEOTIDE SEQUENCE [LARGE SCALE GENOMIC DNA]</scope>
    <source>
        <strain evidence="3 4">U15</strain>
    </source>
</reference>
<dbReference type="RefSeq" id="WP_176442539.1">
    <property type="nucleotide sequence ID" value="NZ_FZOT01000014.1"/>
</dbReference>
<evidence type="ECO:0000259" key="2">
    <source>
        <dbReference type="Pfam" id="PF01627"/>
    </source>
</evidence>
<dbReference type="GO" id="GO:0004672">
    <property type="term" value="F:protein kinase activity"/>
    <property type="evidence" value="ECO:0007669"/>
    <property type="project" value="UniProtKB-ARBA"/>
</dbReference>